<keyword evidence="9 12" id="KW-1133">Transmembrane helix</keyword>
<evidence type="ECO:0000256" key="5">
    <source>
        <dbReference type="ARBA" id="ARBA00022737"/>
    </source>
</evidence>
<feature type="transmembrane region" description="Helical" evidence="12">
    <location>
        <begin position="6"/>
        <end position="23"/>
    </location>
</feature>
<evidence type="ECO:0000256" key="4">
    <source>
        <dbReference type="ARBA" id="ARBA00022692"/>
    </source>
</evidence>
<dbReference type="GO" id="GO:0090374">
    <property type="term" value="P:oligopeptide export from mitochondrion"/>
    <property type="evidence" value="ECO:0007669"/>
    <property type="project" value="TreeGrafter"/>
</dbReference>
<dbReference type="Gene3D" id="3.40.50.300">
    <property type="entry name" value="P-loop containing nucleotide triphosphate hydrolases"/>
    <property type="match status" value="2"/>
</dbReference>
<dbReference type="InterPro" id="IPR017871">
    <property type="entry name" value="ABC_transporter-like_CS"/>
</dbReference>
<dbReference type="InterPro" id="IPR039421">
    <property type="entry name" value="Type_1_exporter"/>
</dbReference>
<dbReference type="Gene3D" id="1.20.1560.10">
    <property type="entry name" value="ABC transporter type 1, transmembrane domain"/>
    <property type="match status" value="2"/>
</dbReference>
<evidence type="ECO:0000256" key="10">
    <source>
        <dbReference type="ARBA" id="ARBA00023136"/>
    </source>
</evidence>
<feature type="transmembrane region" description="Helical" evidence="12">
    <location>
        <begin position="74"/>
        <end position="92"/>
    </location>
</feature>
<name>R7T4Q4_CAPTE</name>
<dbReference type="InterPro" id="IPR036640">
    <property type="entry name" value="ABC1_TM_sf"/>
</dbReference>
<dbReference type="SMART" id="SM00382">
    <property type="entry name" value="AAA"/>
    <property type="match status" value="2"/>
</dbReference>
<dbReference type="PANTHER" id="PTHR43394">
    <property type="entry name" value="ATP-DEPENDENT PERMEASE MDL1, MITOCHONDRIAL"/>
    <property type="match status" value="1"/>
</dbReference>
<keyword evidence="8" id="KW-1278">Translocase</keyword>
<reference evidence="17" key="1">
    <citation type="submission" date="2012-12" db="EMBL/GenBank/DDBJ databases">
        <authorList>
            <person name="Hellsten U."/>
            <person name="Grimwood J."/>
            <person name="Chapman J.A."/>
            <person name="Shapiro H."/>
            <person name="Aerts A."/>
            <person name="Otillar R.P."/>
            <person name="Terry A.Y."/>
            <person name="Boore J.L."/>
            <person name="Simakov O."/>
            <person name="Marletaz F."/>
            <person name="Cho S.-J."/>
            <person name="Edsinger-Gonzales E."/>
            <person name="Havlak P."/>
            <person name="Kuo D.-H."/>
            <person name="Larsson T."/>
            <person name="Lv J."/>
            <person name="Arendt D."/>
            <person name="Savage R."/>
            <person name="Osoegawa K."/>
            <person name="de Jong P."/>
            <person name="Lindberg D.R."/>
            <person name="Seaver E.C."/>
            <person name="Weisblat D.A."/>
            <person name="Putnam N.H."/>
            <person name="Grigoriev I.V."/>
            <person name="Rokhsar D.S."/>
        </authorList>
    </citation>
    <scope>NUCLEOTIDE SEQUENCE</scope>
    <source>
        <strain evidence="17">I ESC-2004</strain>
    </source>
</reference>
<dbReference type="PROSITE" id="PS50929">
    <property type="entry name" value="ABC_TM1F"/>
    <property type="match status" value="2"/>
</dbReference>
<dbReference type="FunFam" id="3.40.50.300:FF:000479">
    <property type="entry name" value="Multidrug resistance protein 1A"/>
    <property type="match status" value="2"/>
</dbReference>
<dbReference type="CDD" id="cd18577">
    <property type="entry name" value="ABC_6TM_Pgp_ABCB1_D1_like"/>
    <property type="match status" value="1"/>
</dbReference>
<evidence type="ECO:0000313" key="17">
    <source>
        <dbReference type="Proteomes" id="UP000014760"/>
    </source>
</evidence>
<keyword evidence="17" id="KW-1185">Reference proteome</keyword>
<comment type="subcellular location">
    <subcellularLocation>
        <location evidence="1">Membrane</location>
        <topology evidence="1">Multi-pass membrane protein</topology>
    </subcellularLocation>
</comment>
<keyword evidence="3" id="KW-0813">Transport</keyword>
<feature type="domain" description="ABC transmembrane type-1" evidence="14">
    <location>
        <begin position="594"/>
        <end position="891"/>
    </location>
</feature>
<evidence type="ECO:0000259" key="14">
    <source>
        <dbReference type="PROSITE" id="PS50929"/>
    </source>
</evidence>
<reference evidence="16" key="3">
    <citation type="submission" date="2015-06" db="UniProtKB">
        <authorList>
            <consortium name="EnsemblMetazoa"/>
        </authorList>
    </citation>
    <scope>IDENTIFICATION</scope>
</reference>
<dbReference type="Pfam" id="PF00664">
    <property type="entry name" value="ABC_membrane"/>
    <property type="match status" value="2"/>
</dbReference>
<protein>
    <recommendedName>
        <fullName evidence="18">Bile salt export pump</fullName>
    </recommendedName>
</protein>
<organism evidence="15">
    <name type="scientific">Capitella teleta</name>
    <name type="common">Polychaete worm</name>
    <dbReference type="NCBI Taxonomy" id="283909"/>
    <lineage>
        <taxon>Eukaryota</taxon>
        <taxon>Metazoa</taxon>
        <taxon>Spiralia</taxon>
        <taxon>Lophotrochozoa</taxon>
        <taxon>Annelida</taxon>
        <taxon>Polychaeta</taxon>
        <taxon>Sedentaria</taxon>
        <taxon>Scolecida</taxon>
        <taxon>Capitellidae</taxon>
        <taxon>Capitella</taxon>
    </lineage>
</organism>
<dbReference type="PROSITE" id="PS00211">
    <property type="entry name" value="ABC_TRANSPORTER_1"/>
    <property type="match status" value="1"/>
</dbReference>
<keyword evidence="10 12" id="KW-0472">Membrane</keyword>
<evidence type="ECO:0000256" key="11">
    <source>
        <dbReference type="ARBA" id="ARBA00023180"/>
    </source>
</evidence>
<proteinExistence type="inferred from homology"/>
<dbReference type="InterPro" id="IPR027417">
    <property type="entry name" value="P-loop_NTPase"/>
</dbReference>
<dbReference type="CDD" id="cd18578">
    <property type="entry name" value="ABC_6TM_Pgp_ABCB1_D2_like"/>
    <property type="match status" value="1"/>
</dbReference>
<evidence type="ECO:0000313" key="15">
    <source>
        <dbReference type="EMBL" id="ELT87841.1"/>
    </source>
</evidence>
<evidence type="ECO:0000256" key="1">
    <source>
        <dbReference type="ARBA" id="ARBA00004141"/>
    </source>
</evidence>
<feature type="transmembrane region" description="Helical" evidence="12">
    <location>
        <begin position="592"/>
        <end position="615"/>
    </location>
</feature>
<evidence type="ECO:0000259" key="13">
    <source>
        <dbReference type="PROSITE" id="PS50893"/>
    </source>
</evidence>
<dbReference type="PANTHER" id="PTHR43394:SF27">
    <property type="entry name" value="ATP-DEPENDENT TRANSLOCASE ABCB1-LIKE"/>
    <property type="match status" value="1"/>
</dbReference>
<dbReference type="InterPro" id="IPR003439">
    <property type="entry name" value="ABC_transporter-like_ATP-bd"/>
</dbReference>
<evidence type="ECO:0000256" key="6">
    <source>
        <dbReference type="ARBA" id="ARBA00022741"/>
    </source>
</evidence>
<keyword evidence="5" id="KW-0677">Repeat</keyword>
<dbReference type="HOGENOM" id="CLU_000604_17_2_1"/>
<dbReference type="OrthoDB" id="6500128at2759"/>
<feature type="domain" description="ABC transporter" evidence="13">
    <location>
        <begin position="926"/>
        <end position="1164"/>
    </location>
</feature>
<feature type="domain" description="ABC transporter" evidence="13">
    <location>
        <begin position="275"/>
        <end position="511"/>
    </location>
</feature>
<dbReference type="Pfam" id="PF00005">
    <property type="entry name" value="ABC_tran"/>
    <property type="match status" value="2"/>
</dbReference>
<dbReference type="EMBL" id="KB312113">
    <property type="protein sequence ID" value="ELT87841.1"/>
    <property type="molecule type" value="Genomic_DNA"/>
</dbReference>
<evidence type="ECO:0000256" key="8">
    <source>
        <dbReference type="ARBA" id="ARBA00022967"/>
    </source>
</evidence>
<dbReference type="SUPFAM" id="SSF52540">
    <property type="entry name" value="P-loop containing nucleoside triphosphate hydrolases"/>
    <property type="match status" value="2"/>
</dbReference>
<keyword evidence="11" id="KW-0325">Glycoprotein</keyword>
<evidence type="ECO:0000256" key="9">
    <source>
        <dbReference type="ARBA" id="ARBA00022989"/>
    </source>
</evidence>
<dbReference type="PROSITE" id="PS50893">
    <property type="entry name" value="ABC_TRANSPORTER_2"/>
    <property type="match status" value="2"/>
</dbReference>
<feature type="domain" description="ABC transmembrane type-1" evidence="14">
    <location>
        <begin position="1"/>
        <end position="240"/>
    </location>
</feature>
<dbReference type="STRING" id="283909.R7T4Q4"/>
<comment type="similarity">
    <text evidence="2">Belongs to the ABC transporter superfamily. ABCB family. Multidrug resistance exporter (TC 3.A.1.201) subfamily.</text>
</comment>
<keyword evidence="7" id="KW-0067">ATP-binding</keyword>
<evidence type="ECO:0000256" key="7">
    <source>
        <dbReference type="ARBA" id="ARBA00022840"/>
    </source>
</evidence>
<dbReference type="InterPro" id="IPR011527">
    <property type="entry name" value="ABC1_TM_dom"/>
</dbReference>
<sequence>MSILTTLNILAALTHISLFSLIGDRQARRVRRLAFHNVLRQDIAYFDKHMGGELNTRLAEDTVRYQNGIGDKMGFTNHWIWVFFFALIYSFITAWQLTLVMLAMVPIAVIISGSVNQLVKRVSKAEAEEFAIAGAVAEEAISSIRIVAAFAGEKKEVDRYNESLTRARKTGVKASLITAISQGISWMLIFIFAGVLVWYAGILVSDGEVDPGAIAQVMQCMISGTRALSWAVGSLEIISDAQGAAYGIFEIIDHKTDIDPMTEEGKKLDKIEGKITFEDVHFEYPARRGVKVLTGLSLTVQPGQTVALVGPSGCGKSTTIQLLQRYYNQQGGKVCVDGHDVRDLNVRWFRKQVGVVSQEPVLFATTVEDNIRFGNENCTQAEIIECATEANAHEFIMKLPQGYQTLLNEQSTQLSRGEKQRISLARALIRKPKILLLDECTSALDNESEQVVQAALEKASKGRTTIVIAHRLSTVRDSHCLFVVDKGVVAEYGTHQELLARKQLYHTLVSRQVGTSSGWKLASKITAKGLEAEEMERRKHAKSFSVSMRSRSNASFMEDEEFDLEDIDDESGPLEPASYSSLLALNEDKTGYLIAGCFGGFLMGACWPLFSVFFGKVLDAFTWEDMDALRERSADISYALYILGGAAGIISISTNNKSFLSPLQNFLLKYAGEHLSQHIRVLSFTAMLRQEIGWFDRRNNQVGSLTSRLANDASRIKTATGAPLASLTNAFSAVVLSIVVSLLSGWQFGLLMVGLMPLQTLAGFIQSYGTNKFALSAAGSVEESGKIASEAVDKIRIVASLSKEDFFLDKYMGLFDALKKDGRKRAMMIGGSWGGFQGISGIIYTIALTVGFLFVAEGWIEFDAIFTILFCVMLSSLEVGRANAYVPEITAGRAAATKMFRLLERESKINPNDPTGITPDACQGEVSMTNTNFFYPTRTDLQALHNLNLSAARGQSIAMVGPSGGGKTTTIQLIERFYDATTGSVCIDGRSVETLNIQWLRSQMALVTQDPILFSFSLRENIAYGDNKREVPMDEIIEAAKAANIHDFISKLPLGYDTTVGSKGSQLSGGQKQRVSIARALIRNPKILLLDDATSALDTQSEAVVEKALDNARSGRTCIVVSHRLSSIVNADLILYVDGGKIIEKGTHAQLMAKEANYYKLQKANLGK</sequence>
<dbReference type="GO" id="GO:0005743">
    <property type="term" value="C:mitochondrial inner membrane"/>
    <property type="evidence" value="ECO:0007669"/>
    <property type="project" value="TreeGrafter"/>
</dbReference>
<gene>
    <name evidence="15" type="ORF">CAPTEDRAFT_129258</name>
</gene>
<evidence type="ECO:0000256" key="12">
    <source>
        <dbReference type="SAM" id="Phobius"/>
    </source>
</evidence>
<accession>R7T4Q4</accession>
<evidence type="ECO:0000256" key="3">
    <source>
        <dbReference type="ARBA" id="ARBA00022448"/>
    </source>
</evidence>
<dbReference type="EMBL" id="AMQN01015653">
    <property type="status" value="NOT_ANNOTATED_CDS"/>
    <property type="molecule type" value="Genomic_DNA"/>
</dbReference>
<reference evidence="15 17" key="2">
    <citation type="journal article" date="2013" name="Nature">
        <title>Insights into bilaterian evolution from three spiralian genomes.</title>
        <authorList>
            <person name="Simakov O."/>
            <person name="Marletaz F."/>
            <person name="Cho S.J."/>
            <person name="Edsinger-Gonzales E."/>
            <person name="Havlak P."/>
            <person name="Hellsten U."/>
            <person name="Kuo D.H."/>
            <person name="Larsson T."/>
            <person name="Lv J."/>
            <person name="Arendt D."/>
            <person name="Savage R."/>
            <person name="Osoegawa K."/>
            <person name="de Jong P."/>
            <person name="Grimwood J."/>
            <person name="Chapman J.A."/>
            <person name="Shapiro H."/>
            <person name="Aerts A."/>
            <person name="Otillar R.P."/>
            <person name="Terry A.Y."/>
            <person name="Boore J.L."/>
            <person name="Grigoriev I.V."/>
            <person name="Lindberg D.R."/>
            <person name="Seaver E.C."/>
            <person name="Weisblat D.A."/>
            <person name="Putnam N.H."/>
            <person name="Rokhsar D.S."/>
        </authorList>
    </citation>
    <scope>NUCLEOTIDE SEQUENCE</scope>
    <source>
        <strain evidence="15 17">I ESC-2004</strain>
    </source>
</reference>
<dbReference type="Proteomes" id="UP000014760">
    <property type="component" value="Unassembled WGS sequence"/>
</dbReference>
<keyword evidence="6" id="KW-0547">Nucleotide-binding</keyword>
<dbReference type="EnsemblMetazoa" id="CapteT129258">
    <property type="protein sequence ID" value="CapteP129258"/>
    <property type="gene ID" value="CapteG129258"/>
</dbReference>
<feature type="transmembrane region" description="Helical" evidence="12">
    <location>
        <begin position="636"/>
        <end position="654"/>
    </location>
</feature>
<feature type="transmembrane region" description="Helical" evidence="12">
    <location>
        <begin position="833"/>
        <end position="856"/>
    </location>
</feature>
<feature type="transmembrane region" description="Helical" evidence="12">
    <location>
        <begin position="730"/>
        <end position="755"/>
    </location>
</feature>
<dbReference type="InterPro" id="IPR003593">
    <property type="entry name" value="AAA+_ATPase"/>
</dbReference>
<evidence type="ECO:0008006" key="18">
    <source>
        <dbReference type="Google" id="ProtNLM"/>
    </source>
</evidence>
<feature type="transmembrane region" description="Helical" evidence="12">
    <location>
        <begin position="176"/>
        <end position="200"/>
    </location>
</feature>
<dbReference type="OMA" id="NWWMMAL"/>
<dbReference type="SUPFAM" id="SSF90123">
    <property type="entry name" value="ABC transporter transmembrane region"/>
    <property type="match status" value="2"/>
</dbReference>
<dbReference type="GO" id="GO:0005524">
    <property type="term" value="F:ATP binding"/>
    <property type="evidence" value="ECO:0007669"/>
    <property type="project" value="UniProtKB-KW"/>
</dbReference>
<evidence type="ECO:0000256" key="2">
    <source>
        <dbReference type="ARBA" id="ARBA00007577"/>
    </source>
</evidence>
<dbReference type="GO" id="GO:0016887">
    <property type="term" value="F:ATP hydrolysis activity"/>
    <property type="evidence" value="ECO:0007669"/>
    <property type="project" value="InterPro"/>
</dbReference>
<keyword evidence="4 12" id="KW-0812">Transmembrane</keyword>
<dbReference type="CDD" id="cd03249">
    <property type="entry name" value="ABC_MTABC3_MDL1_MDL2"/>
    <property type="match status" value="2"/>
</dbReference>
<dbReference type="AlphaFoldDB" id="R7T4Q4"/>
<evidence type="ECO:0000313" key="16">
    <source>
        <dbReference type="EnsemblMetazoa" id="CapteP129258"/>
    </source>
</evidence>
<feature type="transmembrane region" description="Helical" evidence="12">
    <location>
        <begin position="98"/>
        <end position="119"/>
    </location>
</feature>
<dbReference type="GO" id="GO:0015421">
    <property type="term" value="F:ABC-type oligopeptide transporter activity"/>
    <property type="evidence" value="ECO:0007669"/>
    <property type="project" value="TreeGrafter"/>
</dbReference>